<evidence type="ECO:0000256" key="7">
    <source>
        <dbReference type="RuleBase" id="RU362048"/>
    </source>
</evidence>
<feature type="transmembrane region" description="Helical" evidence="7">
    <location>
        <begin position="161"/>
        <end position="183"/>
    </location>
</feature>
<keyword evidence="4 7" id="KW-0812">Transmembrane</keyword>
<evidence type="ECO:0000313" key="8">
    <source>
        <dbReference type="EMBL" id="BAL60295.1"/>
    </source>
</evidence>
<evidence type="ECO:0000256" key="5">
    <source>
        <dbReference type="ARBA" id="ARBA00022989"/>
    </source>
</evidence>
<evidence type="ECO:0000256" key="6">
    <source>
        <dbReference type="ARBA" id="ARBA00023136"/>
    </source>
</evidence>
<dbReference type="NCBIfam" id="TIGR00427">
    <property type="entry name" value="NAAT family transporter"/>
    <property type="match status" value="1"/>
</dbReference>
<name>H5SVV9_9CREN</name>
<proteinExistence type="inferred from homology"/>
<comment type="similarity">
    <text evidence="2 7">Belongs to the UPF0056 (MarC) family.</text>
</comment>
<dbReference type="AlphaFoldDB" id="H5SVV9"/>
<dbReference type="PANTHER" id="PTHR33508:SF1">
    <property type="entry name" value="UPF0056 MEMBRANE PROTEIN YHCE"/>
    <property type="match status" value="1"/>
</dbReference>
<evidence type="ECO:0000256" key="1">
    <source>
        <dbReference type="ARBA" id="ARBA00004651"/>
    </source>
</evidence>
<keyword evidence="5 7" id="KW-1133">Transmembrane helix</keyword>
<accession>H5SVV9</accession>
<dbReference type="InterPro" id="IPR002771">
    <property type="entry name" value="Multi_antbiot-R_MarC"/>
</dbReference>
<comment type="subcellular location">
    <subcellularLocation>
        <location evidence="1 7">Cell membrane</location>
        <topology evidence="1 7">Multi-pass membrane protein</topology>
    </subcellularLocation>
</comment>
<dbReference type="GO" id="GO:0005886">
    <property type="term" value="C:plasma membrane"/>
    <property type="evidence" value="ECO:0007669"/>
    <property type="project" value="UniProtKB-SubCell"/>
</dbReference>
<keyword evidence="3" id="KW-1003">Cell membrane</keyword>
<evidence type="ECO:0000256" key="4">
    <source>
        <dbReference type="ARBA" id="ARBA00022692"/>
    </source>
</evidence>
<dbReference type="EMBL" id="AP011903">
    <property type="protein sequence ID" value="BAL60295.1"/>
    <property type="molecule type" value="Genomic_DNA"/>
</dbReference>
<feature type="transmembrane region" description="Helical" evidence="7">
    <location>
        <begin position="72"/>
        <end position="94"/>
    </location>
</feature>
<reference evidence="8" key="2">
    <citation type="journal article" date="2012" name="PLoS ONE">
        <title>A Deeply Branching Thermophilic Bacterium with an Ancient Acetyl-CoA Pathway Dominates a Subsurface Ecosystem.</title>
        <authorList>
            <person name="Takami H."/>
            <person name="Noguchi H."/>
            <person name="Takaki Y."/>
            <person name="Uchiyama I."/>
            <person name="Toyoda A."/>
            <person name="Nishi S."/>
            <person name="Chee G.-J."/>
            <person name="Arai W."/>
            <person name="Nunoura T."/>
            <person name="Itoh T."/>
            <person name="Hattori M."/>
            <person name="Takai K."/>
        </authorList>
    </citation>
    <scope>NUCLEOTIDE SEQUENCE</scope>
</reference>
<gene>
    <name evidence="8" type="ORF">HGMM_F45C05C10</name>
</gene>
<protein>
    <recommendedName>
        <fullName evidence="7">UPF0056 membrane protein</fullName>
    </recommendedName>
</protein>
<reference evidence="8" key="1">
    <citation type="journal article" date="2005" name="Environ. Microbiol.">
        <title>Genetic and functional properties of uncultivated thermophilic crenarchaeotes from a subsurface gold mine as revealed by analysis of genome fragments.</title>
        <authorList>
            <person name="Nunoura T."/>
            <person name="Hirayama H."/>
            <person name="Takami H."/>
            <person name="Oida H."/>
            <person name="Nishi S."/>
            <person name="Shimamura S."/>
            <person name="Suzuki Y."/>
            <person name="Inagaki F."/>
            <person name="Takai K."/>
            <person name="Nealson K.H."/>
            <person name="Horikoshi K."/>
        </authorList>
    </citation>
    <scope>NUCLEOTIDE SEQUENCE</scope>
</reference>
<organism evidence="8">
    <name type="scientific">uncultured crenarchaeote</name>
    <dbReference type="NCBI Taxonomy" id="29281"/>
    <lineage>
        <taxon>Archaea</taxon>
        <taxon>Thermoproteota</taxon>
        <taxon>environmental samples</taxon>
    </lineage>
</organism>
<feature type="transmembrane region" description="Helical" evidence="7">
    <location>
        <begin position="12"/>
        <end position="32"/>
    </location>
</feature>
<dbReference type="Pfam" id="PF01914">
    <property type="entry name" value="MarC"/>
    <property type="match status" value="1"/>
</dbReference>
<evidence type="ECO:0000256" key="2">
    <source>
        <dbReference type="ARBA" id="ARBA00009784"/>
    </source>
</evidence>
<feature type="transmembrane region" description="Helical" evidence="7">
    <location>
        <begin position="44"/>
        <end position="66"/>
    </location>
</feature>
<sequence length="203" mass="21889">MNELNTDELIRASVSLFIVMDPIGLVPLIASLTSKLSIEQSRRVVRSTIYTASALLLAFAIAGHYILEAFGISLSSFRIAGGLLLLLLSFELLLKGWELKGNEISIGAVPLAFPLLVGPGAITTILISLDRYGILVTMLSVAIVLALTMLTFSFMNTLNRLLGNLGSLIVSRVMAILIAGIAIEFILSGVEEFIARQDKARQE</sequence>
<evidence type="ECO:0000256" key="3">
    <source>
        <dbReference type="ARBA" id="ARBA00022475"/>
    </source>
</evidence>
<feature type="transmembrane region" description="Helical" evidence="7">
    <location>
        <begin position="106"/>
        <end position="127"/>
    </location>
</feature>
<feature type="transmembrane region" description="Helical" evidence="7">
    <location>
        <begin position="133"/>
        <end position="154"/>
    </location>
</feature>
<keyword evidence="6 7" id="KW-0472">Membrane</keyword>
<dbReference type="PANTHER" id="PTHR33508">
    <property type="entry name" value="UPF0056 MEMBRANE PROTEIN YHCE"/>
    <property type="match status" value="1"/>
</dbReference>